<keyword evidence="2 6" id="KW-0547">Nucleotide-binding</keyword>
<keyword evidence="4" id="KW-0346">Stress response</keyword>
<evidence type="ECO:0000256" key="3">
    <source>
        <dbReference type="ARBA" id="ARBA00022840"/>
    </source>
</evidence>
<dbReference type="SUPFAM" id="SSF53067">
    <property type="entry name" value="Actin-like ATPase domain"/>
    <property type="match status" value="2"/>
</dbReference>
<protein>
    <submittedName>
        <fullName evidence="7">Hsp70 family protein</fullName>
    </submittedName>
</protein>
<comment type="similarity">
    <text evidence="1 6">Belongs to the heat shock protein 70 family.</text>
</comment>
<dbReference type="InterPro" id="IPR013126">
    <property type="entry name" value="Hsp_70_fam"/>
</dbReference>
<dbReference type="Pfam" id="PF00012">
    <property type="entry name" value="HSP70"/>
    <property type="match status" value="2"/>
</dbReference>
<dbReference type="EMBL" id="CP098611">
    <property type="protein sequence ID" value="USR91785.1"/>
    <property type="molecule type" value="Genomic_DNA"/>
</dbReference>
<evidence type="ECO:0000256" key="6">
    <source>
        <dbReference type="RuleBase" id="RU003322"/>
    </source>
</evidence>
<evidence type="ECO:0000256" key="5">
    <source>
        <dbReference type="ARBA" id="ARBA00023186"/>
    </source>
</evidence>
<keyword evidence="5" id="KW-0143">Chaperone</keyword>
<dbReference type="Proteomes" id="UP001056708">
    <property type="component" value="Chromosome"/>
</dbReference>
<dbReference type="PANTHER" id="PTHR19375">
    <property type="entry name" value="HEAT SHOCK PROTEIN 70KDA"/>
    <property type="match status" value="1"/>
</dbReference>
<proteinExistence type="inferred from homology"/>
<name>A0ABY5ARD6_9CYAN</name>
<evidence type="ECO:0000256" key="2">
    <source>
        <dbReference type="ARBA" id="ARBA00022741"/>
    </source>
</evidence>
<dbReference type="Gene3D" id="3.90.640.10">
    <property type="entry name" value="Actin, Chain A, domain 4"/>
    <property type="match status" value="1"/>
</dbReference>
<keyword evidence="3 6" id="KW-0067">ATP-binding</keyword>
<evidence type="ECO:0000313" key="8">
    <source>
        <dbReference type="Proteomes" id="UP001056708"/>
    </source>
</evidence>
<organism evidence="7 8">
    <name type="scientific">Phormidium yuhuli AB48</name>
    <dbReference type="NCBI Taxonomy" id="2940671"/>
    <lineage>
        <taxon>Bacteria</taxon>
        <taxon>Bacillati</taxon>
        <taxon>Cyanobacteriota</taxon>
        <taxon>Cyanophyceae</taxon>
        <taxon>Oscillatoriophycideae</taxon>
        <taxon>Oscillatoriales</taxon>
        <taxon>Oscillatoriaceae</taxon>
        <taxon>Phormidium</taxon>
        <taxon>Phormidium yuhuli</taxon>
    </lineage>
</organism>
<evidence type="ECO:0000313" key="7">
    <source>
        <dbReference type="EMBL" id="USR91785.1"/>
    </source>
</evidence>
<evidence type="ECO:0000256" key="4">
    <source>
        <dbReference type="ARBA" id="ARBA00023016"/>
    </source>
</evidence>
<evidence type="ECO:0000256" key="1">
    <source>
        <dbReference type="ARBA" id="ARBA00007381"/>
    </source>
</evidence>
<sequence>MTIAIDFGTTNTVIARWNAATEQPEVVSLPGLSRHSSNSPPVIPSLVYVEDARAGAIAAGQQVRDRGLDLKGDSRFFQSFKRGIGSPVQGFLPHLDGVSIQFEQVGAWFLQHLLSTLTQVPLPLDSLILTVPVDSFETYRHWLGSVVESPQLPQKIEQVRLLDEPTAAALGYGVAAADLLLVIDFGGGTLDMSLVELSRRVTPGRNPLGFILKWGDKSFREESGQKLETANVIAKAGQNLGGTDIDNWLLDHVAKSHGLPKTPLTLRLLEKLKIELSSRPQASEVYFNEESFESYDVSLTRSELEEILQQQQFFKRLDESLTQVLQQARRQGLESPDIDAIVLVGGTSQMPAVQGWLQNWFPSQKIRCDRPLDAIAAGALQLTQGIKLTDFLYHGYGIRYWNRRKNAHDWHPIIQPGQPYPLDRPIELSLGASTPEQPKLELVLGEMGAEAPQTEVFFDGDRLITRQVNQDATVIPLNDSDQGRTIATLDPPGSPGSDRIKIQFRIDEKRFLRITVDDLLTSERLIDNQAVVQLS</sequence>
<dbReference type="PROSITE" id="PS00329">
    <property type="entry name" value="HSP70_2"/>
    <property type="match status" value="1"/>
</dbReference>
<keyword evidence="8" id="KW-1185">Reference proteome</keyword>
<dbReference type="InterPro" id="IPR018181">
    <property type="entry name" value="Heat_shock_70_CS"/>
</dbReference>
<dbReference type="RefSeq" id="WP_252663815.1">
    <property type="nucleotide sequence ID" value="NZ_CP098611.1"/>
</dbReference>
<dbReference type="InterPro" id="IPR043129">
    <property type="entry name" value="ATPase_NBD"/>
</dbReference>
<dbReference type="Gene3D" id="3.30.420.40">
    <property type="match status" value="2"/>
</dbReference>
<reference evidence="7" key="1">
    <citation type="submission" date="2022-06" db="EMBL/GenBank/DDBJ databases">
        <title>Genome sequence of Phormidium yuhuli AB48 isolated from an industrial photobioreactor environment.</title>
        <authorList>
            <person name="Qiu Y."/>
            <person name="Noonan A.J.C."/>
            <person name="Dofher K."/>
            <person name="Koch M."/>
            <person name="Kieft B."/>
            <person name="Lin X."/>
            <person name="Ziels R.M."/>
            <person name="Hallam S.J."/>
        </authorList>
    </citation>
    <scope>NUCLEOTIDE SEQUENCE</scope>
    <source>
        <strain evidence="7">AB48</strain>
    </source>
</reference>
<accession>A0ABY5ARD6</accession>
<gene>
    <name evidence="7" type="ORF">NEA10_03390</name>
</gene>
<dbReference type="PRINTS" id="PR00301">
    <property type="entry name" value="HEATSHOCK70"/>
</dbReference>